<proteinExistence type="predicted"/>
<evidence type="ECO:0000313" key="2">
    <source>
        <dbReference type="EMBL" id="RUO54748.1"/>
    </source>
</evidence>
<feature type="signal peptide" evidence="1">
    <location>
        <begin position="1"/>
        <end position="21"/>
    </location>
</feature>
<sequence length="122" mass="13914">MKKISITLLIFIMIISYSAKASELSSVTVDVQDGFNGQSVTIFANEIEFWHSKSAVSDFSLGFVDSFKFKLKNKTILQIQVIMDNKEYVKEINVQNDIYIGVERNVEKGIIISVTKVPFYYD</sequence>
<dbReference type="Proteomes" id="UP000287198">
    <property type="component" value="Unassembled WGS sequence"/>
</dbReference>
<dbReference type="RefSeq" id="WP_126762407.1">
    <property type="nucleotide sequence ID" value="NZ_JBHLTZ010000004.1"/>
</dbReference>
<protein>
    <submittedName>
        <fullName evidence="2">Uncharacterized protein</fullName>
    </submittedName>
</protein>
<gene>
    <name evidence="2" type="ORF">CWI69_04905</name>
</gene>
<comment type="caution">
    <text evidence="2">The sequence shown here is derived from an EMBL/GenBank/DDBJ whole genome shotgun (WGS) entry which is preliminary data.</text>
</comment>
<keyword evidence="1" id="KW-0732">Signal</keyword>
<organism evidence="2 3">
    <name type="scientific">Pseudidiomarina halophila</name>
    <dbReference type="NCBI Taxonomy" id="1449799"/>
    <lineage>
        <taxon>Bacteria</taxon>
        <taxon>Pseudomonadati</taxon>
        <taxon>Pseudomonadota</taxon>
        <taxon>Gammaproteobacteria</taxon>
        <taxon>Alteromonadales</taxon>
        <taxon>Idiomarinaceae</taxon>
        <taxon>Pseudidiomarina</taxon>
    </lineage>
</organism>
<dbReference type="AlphaFoldDB" id="A0A432Y1C1"/>
<reference evidence="3" key="1">
    <citation type="journal article" date="2018" name="Front. Microbiol.">
        <title>Genome-Based Analysis Reveals the Taxonomy and Diversity of the Family Idiomarinaceae.</title>
        <authorList>
            <person name="Liu Y."/>
            <person name="Lai Q."/>
            <person name="Shao Z."/>
        </authorList>
    </citation>
    <scope>NUCLEOTIDE SEQUENCE [LARGE SCALE GENOMIC DNA]</scope>
    <source>
        <strain evidence="3">BH195</strain>
    </source>
</reference>
<evidence type="ECO:0000313" key="3">
    <source>
        <dbReference type="Proteomes" id="UP000287198"/>
    </source>
</evidence>
<name>A0A432Y1C1_9GAMM</name>
<feature type="chain" id="PRO_5019408821" evidence="1">
    <location>
        <begin position="22"/>
        <end position="122"/>
    </location>
</feature>
<accession>A0A432Y1C1</accession>
<keyword evidence="3" id="KW-1185">Reference proteome</keyword>
<evidence type="ECO:0000256" key="1">
    <source>
        <dbReference type="SAM" id="SignalP"/>
    </source>
</evidence>
<dbReference type="EMBL" id="PIPW01000001">
    <property type="protein sequence ID" value="RUO54748.1"/>
    <property type="molecule type" value="Genomic_DNA"/>
</dbReference>